<reference evidence="2 3" key="2">
    <citation type="submission" date="2018-03" db="EMBL/GenBank/DDBJ databases">
        <title>The ancient ancestry and fast evolution of plastids.</title>
        <authorList>
            <person name="Moore K.R."/>
            <person name="Magnabosco C."/>
            <person name="Momper L."/>
            <person name="Gold D.A."/>
            <person name="Bosak T."/>
            <person name="Fournier G.P."/>
        </authorList>
    </citation>
    <scope>NUCLEOTIDE SEQUENCE [LARGE SCALE GENOMIC DNA]</scope>
    <source>
        <strain evidence="2 3">CCAP 1448/3</strain>
    </source>
</reference>
<feature type="signal peptide" evidence="1">
    <location>
        <begin position="1"/>
        <end position="24"/>
    </location>
</feature>
<dbReference type="EMBL" id="PVWJ01000015">
    <property type="protein sequence ID" value="PSB04265.1"/>
    <property type="molecule type" value="Genomic_DNA"/>
</dbReference>
<reference evidence="2 3" key="1">
    <citation type="submission" date="2018-02" db="EMBL/GenBank/DDBJ databases">
        <authorList>
            <person name="Cohen D.B."/>
            <person name="Kent A.D."/>
        </authorList>
    </citation>
    <scope>NUCLEOTIDE SEQUENCE [LARGE SCALE GENOMIC DNA]</scope>
    <source>
        <strain evidence="2 3">CCAP 1448/3</strain>
    </source>
</reference>
<proteinExistence type="predicted"/>
<keyword evidence="1" id="KW-0732">Signal</keyword>
<dbReference type="AlphaFoldDB" id="A0A2T1C7K4"/>
<gene>
    <name evidence="2" type="ORF">C7B64_04710</name>
</gene>
<evidence type="ECO:0000313" key="3">
    <source>
        <dbReference type="Proteomes" id="UP000238762"/>
    </source>
</evidence>
<keyword evidence="3" id="KW-1185">Reference proteome</keyword>
<name>A0A2T1C7K4_9CYAN</name>
<dbReference type="RefSeq" id="WP_106287498.1">
    <property type="nucleotide sequence ID" value="NZ_CAWNTC010000200.1"/>
</dbReference>
<organism evidence="2 3">
    <name type="scientific">Merismopedia glauca CCAP 1448/3</name>
    <dbReference type="NCBI Taxonomy" id="1296344"/>
    <lineage>
        <taxon>Bacteria</taxon>
        <taxon>Bacillati</taxon>
        <taxon>Cyanobacteriota</taxon>
        <taxon>Cyanophyceae</taxon>
        <taxon>Synechococcales</taxon>
        <taxon>Merismopediaceae</taxon>
        <taxon>Merismopedia</taxon>
    </lineage>
</organism>
<dbReference type="Proteomes" id="UP000238762">
    <property type="component" value="Unassembled WGS sequence"/>
</dbReference>
<evidence type="ECO:0000313" key="2">
    <source>
        <dbReference type="EMBL" id="PSB04265.1"/>
    </source>
</evidence>
<evidence type="ECO:0008006" key="4">
    <source>
        <dbReference type="Google" id="ProtNLM"/>
    </source>
</evidence>
<comment type="caution">
    <text evidence="2">The sequence shown here is derived from an EMBL/GenBank/DDBJ whole genome shotgun (WGS) entry which is preliminary data.</text>
</comment>
<accession>A0A2T1C7K4</accession>
<sequence length="108" mass="12352">MNKIGILACLAIAGSLLFPAKSYAEEFKYKKFERTAAEDFCYKLPDSAYQNYTKSTYENCARILEQYQARITANKQKTLACVNEYYAQSGISLGRISLDCMDYIEVIR</sequence>
<evidence type="ECO:0000256" key="1">
    <source>
        <dbReference type="SAM" id="SignalP"/>
    </source>
</evidence>
<feature type="chain" id="PRO_5015407857" description="DUF1311 domain-containing protein" evidence="1">
    <location>
        <begin position="25"/>
        <end position="108"/>
    </location>
</feature>
<protein>
    <recommendedName>
        <fullName evidence="4">DUF1311 domain-containing protein</fullName>
    </recommendedName>
</protein>